<keyword evidence="2" id="KW-0408">Iron</keyword>
<dbReference type="InterPro" id="IPR002397">
    <property type="entry name" value="Cyt_P450_B"/>
</dbReference>
<dbReference type="InterPro" id="IPR001128">
    <property type="entry name" value="Cyt_P450"/>
</dbReference>
<dbReference type="Proteomes" id="UP000051587">
    <property type="component" value="Unassembled WGS sequence"/>
</dbReference>
<reference evidence="3 4" key="1">
    <citation type="submission" date="2015-09" db="EMBL/GenBank/DDBJ databases">
        <authorList>
            <consortium name="Swine Surveillance"/>
        </authorList>
    </citation>
    <scope>NUCLEOTIDE SEQUENCE [LARGE SCALE GENOMIC DNA]</scope>
    <source>
        <strain evidence="3 4">CECT 4357</strain>
    </source>
</reference>
<dbReference type="EC" id="1.14.-.-" evidence="3"/>
<keyword evidence="2 3" id="KW-0560">Oxidoreductase</keyword>
<evidence type="ECO:0000313" key="4">
    <source>
        <dbReference type="Proteomes" id="UP000051587"/>
    </source>
</evidence>
<dbReference type="GO" id="GO:0020037">
    <property type="term" value="F:heme binding"/>
    <property type="evidence" value="ECO:0007669"/>
    <property type="project" value="InterPro"/>
</dbReference>
<protein>
    <submittedName>
        <fullName evidence="3">Cytochrome P450-pinF2, plant-inducible</fullName>
        <ecNumber evidence="3">1.14.-.-</ecNumber>
    </submittedName>
</protein>
<keyword evidence="2" id="KW-0349">Heme</keyword>
<dbReference type="GO" id="GO:0016705">
    <property type="term" value="F:oxidoreductase activity, acting on paired donors, with incorporation or reduction of molecular oxygen"/>
    <property type="evidence" value="ECO:0007669"/>
    <property type="project" value="InterPro"/>
</dbReference>
<dbReference type="PANTHER" id="PTHR46696:SF1">
    <property type="entry name" value="CYTOCHROME P450 YJIB-RELATED"/>
    <property type="match status" value="1"/>
</dbReference>
<dbReference type="STRING" id="53501.SAMN04488043_109163"/>
<accession>A0A0P1F813</accession>
<dbReference type="AlphaFoldDB" id="A0A0P1F813"/>
<dbReference type="OrthoDB" id="9801155at2"/>
<evidence type="ECO:0000256" key="2">
    <source>
        <dbReference type="RuleBase" id="RU000461"/>
    </source>
</evidence>
<keyword evidence="4" id="KW-1185">Reference proteome</keyword>
<sequence length="386" mass="42587">MSNAPVYDIDPATFWADPYPDLARMRAQTPVCFVPQLGATLITRRDDIFVNEKNVDVFSSDQPQGLMTVLMGQNMMRKDGDDHMHERRAIFPTVSPKTVKNVWKAQFEAATARALDRLAGQDRADLVKDFAMEVSAEALKSITGLTNMDWREMDRVSQGMIDGCSNYAGDPAVTAHCDDCTASIDRHISERMGALRSDPDLSLIAVQTQAGLDEAQMRANVKLAISGGQNEPRDAIAGAAWALLTHPQWLRAARAGDISWLQVFEEYARWISPIGMSPRRIARDHDLNGIALKAEDRLFFMFGSGNRDETVFARPDIFDPSQDIAPAISFGAGPHFCAGAWASRCLIAEVALPMLFERFTDIALVGDAPFGGWAFRGPLSVPVRLR</sequence>
<dbReference type="PROSITE" id="PS00086">
    <property type="entry name" value="CYTOCHROME_P450"/>
    <property type="match status" value="1"/>
</dbReference>
<keyword evidence="2" id="KW-0479">Metal-binding</keyword>
<dbReference type="Pfam" id="PF00067">
    <property type="entry name" value="p450"/>
    <property type="match status" value="1"/>
</dbReference>
<gene>
    <name evidence="3" type="ORF">TG4357_01121</name>
</gene>
<dbReference type="GO" id="GO:0005506">
    <property type="term" value="F:iron ion binding"/>
    <property type="evidence" value="ECO:0007669"/>
    <property type="project" value="InterPro"/>
</dbReference>
<dbReference type="EMBL" id="CYSA01000015">
    <property type="protein sequence ID" value="CUH64171.1"/>
    <property type="molecule type" value="Genomic_DNA"/>
</dbReference>
<name>A0A0P1F813_THAGE</name>
<proteinExistence type="inferred from homology"/>
<keyword evidence="2" id="KW-0503">Monooxygenase</keyword>
<comment type="similarity">
    <text evidence="1 2">Belongs to the cytochrome P450 family.</text>
</comment>
<dbReference type="PANTHER" id="PTHR46696">
    <property type="entry name" value="P450, PUTATIVE (EUROFUNG)-RELATED"/>
    <property type="match status" value="1"/>
</dbReference>
<organism evidence="3 4">
    <name type="scientific">Thalassovita gelatinovora</name>
    <name type="common">Thalassobius gelatinovorus</name>
    <dbReference type="NCBI Taxonomy" id="53501"/>
    <lineage>
        <taxon>Bacteria</taxon>
        <taxon>Pseudomonadati</taxon>
        <taxon>Pseudomonadota</taxon>
        <taxon>Alphaproteobacteria</taxon>
        <taxon>Rhodobacterales</taxon>
        <taxon>Roseobacteraceae</taxon>
        <taxon>Thalassovita</taxon>
    </lineage>
</organism>
<dbReference type="PRINTS" id="PR00359">
    <property type="entry name" value="BP450"/>
</dbReference>
<evidence type="ECO:0000313" key="3">
    <source>
        <dbReference type="EMBL" id="CUH64171.1"/>
    </source>
</evidence>
<dbReference type="RefSeq" id="WP_058261887.1">
    <property type="nucleotide sequence ID" value="NZ_CP051181.1"/>
</dbReference>
<dbReference type="Gene3D" id="1.10.630.10">
    <property type="entry name" value="Cytochrome P450"/>
    <property type="match status" value="1"/>
</dbReference>
<dbReference type="InterPro" id="IPR036396">
    <property type="entry name" value="Cyt_P450_sf"/>
</dbReference>
<dbReference type="GO" id="GO:0004497">
    <property type="term" value="F:monooxygenase activity"/>
    <property type="evidence" value="ECO:0007669"/>
    <property type="project" value="UniProtKB-KW"/>
</dbReference>
<dbReference type="InterPro" id="IPR017972">
    <property type="entry name" value="Cyt_P450_CS"/>
</dbReference>
<dbReference type="SUPFAM" id="SSF48264">
    <property type="entry name" value="Cytochrome P450"/>
    <property type="match status" value="1"/>
</dbReference>
<evidence type="ECO:0000256" key="1">
    <source>
        <dbReference type="ARBA" id="ARBA00010617"/>
    </source>
</evidence>